<evidence type="ECO:0000313" key="2">
    <source>
        <dbReference type="EMBL" id="KAA3525849.1"/>
    </source>
</evidence>
<organism evidence="2 3">
    <name type="scientific">Agrobacterium vitis</name>
    <name type="common">Rhizobium vitis</name>
    <dbReference type="NCBI Taxonomy" id="373"/>
    <lineage>
        <taxon>Bacteria</taxon>
        <taxon>Pseudomonadati</taxon>
        <taxon>Pseudomonadota</taxon>
        <taxon>Alphaproteobacteria</taxon>
        <taxon>Hyphomicrobiales</taxon>
        <taxon>Rhizobiaceae</taxon>
        <taxon>Rhizobium/Agrobacterium group</taxon>
        <taxon>Agrobacterium</taxon>
    </lineage>
</organism>
<feature type="signal peptide" evidence="1">
    <location>
        <begin position="1"/>
        <end position="23"/>
    </location>
</feature>
<dbReference type="Proteomes" id="UP000436911">
    <property type="component" value="Unassembled WGS sequence"/>
</dbReference>
<dbReference type="InterPro" id="IPR016878">
    <property type="entry name" value="MICAH-like"/>
</dbReference>
<dbReference type="GeneID" id="60682639"/>
<accession>A0A368NUW4</accession>
<dbReference type="SUPFAM" id="SSF54427">
    <property type="entry name" value="NTF2-like"/>
    <property type="match status" value="1"/>
</dbReference>
<comment type="caution">
    <text evidence="2">The sequence shown here is derived from an EMBL/GenBank/DDBJ whole genome shotgun (WGS) entry which is preliminary data.</text>
</comment>
<dbReference type="AlphaFoldDB" id="A0A368NUW4"/>
<feature type="chain" id="PRO_5030067927" description="Phosphoribosyl-AMP cyclohydrolase" evidence="1">
    <location>
        <begin position="24"/>
        <end position="178"/>
    </location>
</feature>
<dbReference type="Gene3D" id="3.10.450.50">
    <property type="match status" value="1"/>
</dbReference>
<proteinExistence type="predicted"/>
<protein>
    <recommendedName>
        <fullName evidence="4">Phosphoribosyl-AMP cyclohydrolase</fullName>
    </recommendedName>
</protein>
<dbReference type="OrthoDB" id="9807600at2"/>
<keyword evidence="1" id="KW-0732">Signal</keyword>
<dbReference type="EMBL" id="QUSG01000009">
    <property type="protein sequence ID" value="KAA3525849.1"/>
    <property type="molecule type" value="Genomic_DNA"/>
</dbReference>
<dbReference type="InterPro" id="IPR032710">
    <property type="entry name" value="NTF2-like_dom_sf"/>
</dbReference>
<sequence length="178" mass="19611">MIEKFIFLTFVMTSVLMSSSASRAENCPAAISEADVIQAEERWGKGLVEIGAAQDARAVATKFIADAYGYQEGTVLFKPTKASVVEFRDTPEDALSYFVTGRLAEDHGFALTPYTNVRFENHAIIYDCKTAISMGNYYFTAKDGSVTKADYTIGFIKTADGHLKINIQHSSLPYTPNH</sequence>
<evidence type="ECO:0000256" key="1">
    <source>
        <dbReference type="SAM" id="SignalP"/>
    </source>
</evidence>
<name>A0A368NUW4_AGRVI</name>
<dbReference type="RefSeq" id="WP_060715985.1">
    <property type="nucleotide sequence ID" value="NZ_CP055265.1"/>
</dbReference>
<reference evidence="2 3" key="1">
    <citation type="submission" date="2018-08" db="EMBL/GenBank/DDBJ databases">
        <title>Genome sequencing of Agrobacterium vitis strain ICMP 10754.</title>
        <authorList>
            <person name="Visnovsky S.B."/>
            <person name="Pitman A.R."/>
        </authorList>
    </citation>
    <scope>NUCLEOTIDE SEQUENCE [LARGE SCALE GENOMIC DNA]</scope>
    <source>
        <strain evidence="2 3">ICMP 10754</strain>
    </source>
</reference>
<gene>
    <name evidence="2" type="ORF">DXT89_17530</name>
</gene>
<evidence type="ECO:0000313" key="3">
    <source>
        <dbReference type="Proteomes" id="UP000436911"/>
    </source>
</evidence>
<evidence type="ECO:0008006" key="4">
    <source>
        <dbReference type="Google" id="ProtNLM"/>
    </source>
</evidence>
<dbReference type="PIRSF" id="PIRSF028288">
    <property type="entry name" value="UCP028288"/>
    <property type="match status" value="1"/>
</dbReference>